<evidence type="ECO:0000313" key="5">
    <source>
        <dbReference type="EMBL" id="PPB48377.1"/>
    </source>
</evidence>
<protein>
    <recommendedName>
        <fullName evidence="7">Tellurite resistance protein TerB</fullName>
    </recommendedName>
</protein>
<feature type="region of interest" description="Disordered" evidence="1">
    <location>
        <begin position="594"/>
        <end position="614"/>
    </location>
</feature>
<dbReference type="SUPFAM" id="SSF158682">
    <property type="entry name" value="TerB-like"/>
    <property type="match status" value="1"/>
</dbReference>
<evidence type="ECO:0000256" key="1">
    <source>
        <dbReference type="SAM" id="MobiDB-lite"/>
    </source>
</evidence>
<dbReference type="Proteomes" id="UP000239297">
    <property type="component" value="Unassembled WGS sequence"/>
</dbReference>
<dbReference type="EMBL" id="PRKW01000005">
    <property type="protein sequence ID" value="PPB48377.1"/>
    <property type="molecule type" value="Genomic_DNA"/>
</dbReference>
<sequence length="764" mass="81409">MGFLSWLRSLSGEAERPRAPSSPVVPPPVDRPLPVHRAPNAPPVRQKSNRVSSKTRWYGYGEAVQVGGYLIPGGLVYVGTAMPSPKGRTEPSLINPALRINSQNPDWAGQSLDYWPSYESITPAARAAYLTWLADARRYPEVPIGYVFLFMYGLEHRVLVDIGSDPSLASELVPIRAEMVSLLELHGDRSSSFSGYASRFLDLIDFMLMQGPASAGGKPPALTESRWLVPINLKVGLGDLAANGKPIPAHWALAWAWFHPEIPLRTPASRCTEEFTRLFTLRYQQKFGDGFTVRPGKTTIRTSYHTASSQIGQANLEMDNIPDVFAQQAPLRKLAALFDGVSAELEPYSRWLGRNPDKAGTLAAAALLPGDLIDGSTGSVRDFQDWLVKKLAPSGTALISGAELFSHWPAGGTGKASKPETVNLATLLDSLGAALEPDVRFGGAAVSELTPVVLFRVQPGSPHSPTPAYSTALTMMHLAAAVTAADGHILPAELDHLTAHLESSLQLTTPERTRLQAHLQWLGATEVKLTGLTKRLESLSGAQKAAVGDMLVTVAAADGHIAPAEVTTLQKIYKLLGLEASTVSSRLHAAMTGSPAAARGPVTVRPAGEPEPGYPIPVPPTAAPAETGFMLDPTIIQAKMSETAAVSALLGGIFDEDQTLPAPEPGGPKRPQQPGLEEPAGTNPGDTFPVAGLDQAHSSMLHALAGRNQLDRNEFEDLAAHHGLLPDGALDTLNEAALDASDEPLIEGDEILTINAYALKELCS</sequence>
<keyword evidence="6" id="KW-1185">Reference proteome</keyword>
<dbReference type="Pfam" id="PF15615">
    <property type="entry name" value="TerB_C"/>
    <property type="match status" value="1"/>
</dbReference>
<reference evidence="5 6" key="1">
    <citation type="journal article" date="2014" name="Int. J. Syst. Evol. Microbiol.">
        <title>Arthrobacter pityocampae sp. nov., isolated from Thaumetopoea pityocampa (Lep., Thaumetopoeidae).</title>
        <authorList>
            <person name="Ince I.A."/>
            <person name="Demirbag Z."/>
            <person name="Kati H."/>
        </authorList>
    </citation>
    <scope>NUCLEOTIDE SEQUENCE [LARGE SCALE GENOMIC DNA]</scope>
    <source>
        <strain evidence="5 6">Tp2</strain>
    </source>
</reference>
<organism evidence="5 6">
    <name type="scientific">Arthrobacter pityocampae</name>
    <dbReference type="NCBI Taxonomy" id="547334"/>
    <lineage>
        <taxon>Bacteria</taxon>
        <taxon>Bacillati</taxon>
        <taxon>Actinomycetota</taxon>
        <taxon>Actinomycetes</taxon>
        <taxon>Micrococcales</taxon>
        <taxon>Micrococcaceae</taxon>
        <taxon>Arthrobacter</taxon>
    </lineage>
</organism>
<dbReference type="InterPro" id="IPR028932">
    <property type="entry name" value="TerB-C"/>
</dbReference>
<dbReference type="Pfam" id="PF13208">
    <property type="entry name" value="TerB_N"/>
    <property type="match status" value="1"/>
</dbReference>
<dbReference type="InterPro" id="IPR007791">
    <property type="entry name" value="DjlA_N"/>
</dbReference>
<dbReference type="AlphaFoldDB" id="A0A2S5IV22"/>
<feature type="region of interest" description="Disordered" evidence="1">
    <location>
        <begin position="12"/>
        <end position="50"/>
    </location>
</feature>
<proteinExistence type="predicted"/>
<dbReference type="Pfam" id="PF05099">
    <property type="entry name" value="TerB"/>
    <property type="match status" value="1"/>
</dbReference>
<evidence type="ECO:0008006" key="7">
    <source>
        <dbReference type="Google" id="ProtNLM"/>
    </source>
</evidence>
<dbReference type="CDD" id="cd07176">
    <property type="entry name" value="terB"/>
    <property type="match status" value="1"/>
</dbReference>
<feature type="region of interest" description="Disordered" evidence="1">
    <location>
        <begin position="656"/>
        <end position="688"/>
    </location>
</feature>
<dbReference type="InterPro" id="IPR029024">
    <property type="entry name" value="TerB-like"/>
</dbReference>
<comment type="caution">
    <text evidence="5">The sequence shown here is derived from an EMBL/GenBank/DDBJ whole genome shotgun (WGS) entry which is preliminary data.</text>
</comment>
<evidence type="ECO:0000259" key="4">
    <source>
        <dbReference type="Pfam" id="PF15615"/>
    </source>
</evidence>
<gene>
    <name evidence="5" type="ORF">C4K88_11495</name>
</gene>
<feature type="domain" description="Co-chaperone DjlA N-terminal" evidence="2">
    <location>
        <begin position="473"/>
        <end position="582"/>
    </location>
</feature>
<name>A0A2S5IV22_9MICC</name>
<evidence type="ECO:0000259" key="2">
    <source>
        <dbReference type="Pfam" id="PF05099"/>
    </source>
</evidence>
<dbReference type="Gene3D" id="1.10.3680.10">
    <property type="entry name" value="TerB-like"/>
    <property type="match status" value="1"/>
</dbReference>
<accession>A0A2S5IV22</accession>
<dbReference type="InterPro" id="IPR025266">
    <property type="entry name" value="TerB_N"/>
</dbReference>
<evidence type="ECO:0000313" key="6">
    <source>
        <dbReference type="Proteomes" id="UP000239297"/>
    </source>
</evidence>
<feature type="domain" description="TerB N-terminal" evidence="3">
    <location>
        <begin position="61"/>
        <end position="268"/>
    </location>
</feature>
<evidence type="ECO:0000259" key="3">
    <source>
        <dbReference type="Pfam" id="PF13208"/>
    </source>
</evidence>
<dbReference type="RefSeq" id="WP_104121782.1">
    <property type="nucleotide sequence ID" value="NZ_PRKW01000005.1"/>
</dbReference>
<feature type="domain" description="TerB-C" evidence="4">
    <location>
        <begin position="622"/>
        <end position="762"/>
    </location>
</feature>